<name>A0A853BQT6_9ACTN</name>
<gene>
    <name evidence="2" type="ORF">HNR12_003323</name>
</gene>
<evidence type="ECO:0000313" key="2">
    <source>
        <dbReference type="EMBL" id="NYI97046.1"/>
    </source>
</evidence>
<dbReference type="AlphaFoldDB" id="A0A853BQT6"/>
<dbReference type="RefSeq" id="WP_179768309.1">
    <property type="nucleotide sequence ID" value="NZ_JACCFO010000001.1"/>
</dbReference>
<comment type="caution">
    <text evidence="2">The sequence shown here is derived from an EMBL/GenBank/DDBJ whole genome shotgun (WGS) entry which is preliminary data.</text>
</comment>
<feature type="region of interest" description="Disordered" evidence="1">
    <location>
        <begin position="124"/>
        <end position="146"/>
    </location>
</feature>
<accession>A0A853BQT6</accession>
<evidence type="ECO:0000313" key="3">
    <source>
        <dbReference type="Proteomes" id="UP000575985"/>
    </source>
</evidence>
<sequence length="146" mass="15721">MKQPTQIVAKVDYIARGAIVTVPQSIEPWHCMCLRGQLLWLLNERIEELVIDFSPTISCAPGIGEVIERVHTRTQAHGVRLSLVLGPDSAAARALHGTGLTRLLRVHSDRAEAEDHLYRAAGARAAARGSGPLPAPRDPGVVPQAS</sequence>
<organism evidence="2 3">
    <name type="scientific">Streptomonospora nanhaiensis</name>
    <dbReference type="NCBI Taxonomy" id="1323731"/>
    <lineage>
        <taxon>Bacteria</taxon>
        <taxon>Bacillati</taxon>
        <taxon>Actinomycetota</taxon>
        <taxon>Actinomycetes</taxon>
        <taxon>Streptosporangiales</taxon>
        <taxon>Nocardiopsidaceae</taxon>
        <taxon>Streptomonospora</taxon>
    </lineage>
</organism>
<proteinExistence type="predicted"/>
<dbReference type="Gene3D" id="3.30.750.24">
    <property type="entry name" value="STAS domain"/>
    <property type="match status" value="1"/>
</dbReference>
<reference evidence="2 3" key="1">
    <citation type="submission" date="2020-07" db="EMBL/GenBank/DDBJ databases">
        <title>Sequencing the genomes of 1000 actinobacteria strains.</title>
        <authorList>
            <person name="Klenk H.-P."/>
        </authorList>
    </citation>
    <scope>NUCLEOTIDE SEQUENCE [LARGE SCALE GENOMIC DNA]</scope>
    <source>
        <strain evidence="2 3">DSM 45927</strain>
    </source>
</reference>
<protein>
    <submittedName>
        <fullName evidence="2">Anti-anti-sigma regulatory factor</fullName>
    </submittedName>
</protein>
<dbReference type="SUPFAM" id="SSF52091">
    <property type="entry name" value="SpoIIaa-like"/>
    <property type="match status" value="1"/>
</dbReference>
<dbReference type="Proteomes" id="UP000575985">
    <property type="component" value="Unassembled WGS sequence"/>
</dbReference>
<dbReference type="EMBL" id="JACCFO010000001">
    <property type="protein sequence ID" value="NYI97046.1"/>
    <property type="molecule type" value="Genomic_DNA"/>
</dbReference>
<keyword evidence="3" id="KW-1185">Reference proteome</keyword>
<evidence type="ECO:0000256" key="1">
    <source>
        <dbReference type="SAM" id="MobiDB-lite"/>
    </source>
</evidence>
<dbReference type="InterPro" id="IPR036513">
    <property type="entry name" value="STAS_dom_sf"/>
</dbReference>